<dbReference type="KEGG" id="lenr:94171985"/>
<evidence type="ECO:0000256" key="1">
    <source>
        <dbReference type="SAM" id="MobiDB-lite"/>
    </source>
</evidence>
<feature type="compositionally biased region" description="Basic and acidic residues" evidence="1">
    <location>
        <begin position="57"/>
        <end position="74"/>
    </location>
</feature>
<sequence>MPTVPPSRSWSGRLYNLYTANKREAFFGLVALFALATVARAEMMRRGVLQPPSPQDVHPKVTREFGKSKGKFEQ</sequence>
<dbReference type="AlphaFoldDB" id="A0A836HBN6"/>
<name>A0A836HBN6_LEIEN</name>
<keyword evidence="3" id="KW-1185">Reference proteome</keyword>
<protein>
    <submittedName>
        <fullName evidence="2">Uncharacterized protein</fullName>
    </submittedName>
</protein>
<evidence type="ECO:0000313" key="3">
    <source>
        <dbReference type="Proteomes" id="UP000674179"/>
    </source>
</evidence>
<dbReference type="RefSeq" id="XP_067694552.1">
    <property type="nucleotide sequence ID" value="XM_067836475.1"/>
</dbReference>
<dbReference type="GeneID" id="94171985"/>
<gene>
    <name evidence="2" type="ORF">CUR178_04775</name>
</gene>
<comment type="caution">
    <text evidence="2">The sequence shown here is derived from an EMBL/GenBank/DDBJ whole genome shotgun (WGS) entry which is preliminary data.</text>
</comment>
<feature type="region of interest" description="Disordered" evidence="1">
    <location>
        <begin position="49"/>
        <end position="74"/>
    </location>
</feature>
<dbReference type="Proteomes" id="UP000674179">
    <property type="component" value="Chromosome 14"/>
</dbReference>
<organism evidence="2 3">
    <name type="scientific">Leishmania enriettii</name>
    <dbReference type="NCBI Taxonomy" id="5663"/>
    <lineage>
        <taxon>Eukaryota</taxon>
        <taxon>Discoba</taxon>
        <taxon>Euglenozoa</taxon>
        <taxon>Kinetoplastea</taxon>
        <taxon>Metakinetoplastina</taxon>
        <taxon>Trypanosomatida</taxon>
        <taxon>Trypanosomatidae</taxon>
        <taxon>Leishmaniinae</taxon>
        <taxon>Leishmania</taxon>
    </lineage>
</organism>
<reference evidence="2 3" key="1">
    <citation type="submission" date="2021-02" db="EMBL/GenBank/DDBJ databases">
        <title>Leishmania (Mundinia) enrietti genome sequencing and assembly.</title>
        <authorList>
            <person name="Almutairi H."/>
            <person name="Gatherer D."/>
        </authorList>
    </citation>
    <scope>NUCLEOTIDE SEQUENCE [LARGE SCALE GENOMIC DNA]</scope>
    <source>
        <strain evidence="2">CUR178</strain>
    </source>
</reference>
<accession>A0A836HBN6</accession>
<dbReference type="OrthoDB" id="272975at2759"/>
<evidence type="ECO:0000313" key="2">
    <source>
        <dbReference type="EMBL" id="KAG5483197.1"/>
    </source>
</evidence>
<dbReference type="EMBL" id="JAFHKP010000014">
    <property type="protein sequence ID" value="KAG5483197.1"/>
    <property type="molecule type" value="Genomic_DNA"/>
</dbReference>
<proteinExistence type="predicted"/>